<dbReference type="GO" id="GO:0097588">
    <property type="term" value="P:archaeal or bacterial-type flagellum-dependent cell motility"/>
    <property type="evidence" value="ECO:0007669"/>
    <property type="project" value="UniProtKB-KW"/>
</dbReference>
<dbReference type="GO" id="GO:0050920">
    <property type="term" value="P:regulation of chemotaxis"/>
    <property type="evidence" value="ECO:0007669"/>
    <property type="project" value="InterPro"/>
</dbReference>
<comment type="subcellular location">
    <subcellularLocation>
        <location evidence="1">Cytoplasm</location>
    </subcellularLocation>
</comment>
<reference evidence="11 12" key="1">
    <citation type="submission" date="2016-11" db="EMBL/GenBank/DDBJ databases">
        <authorList>
            <person name="Jaros S."/>
            <person name="Januszkiewicz K."/>
            <person name="Wedrychowicz H."/>
        </authorList>
    </citation>
    <scope>NUCLEOTIDE SEQUENCE [LARGE SCALE GENOMIC DNA]</scope>
    <source>
        <strain evidence="11 12">DSM 17737</strain>
    </source>
</reference>
<gene>
    <name evidence="11" type="ORF">SAMN05443662_1116</name>
</gene>
<dbReference type="GO" id="GO:0005737">
    <property type="term" value="C:cytoplasm"/>
    <property type="evidence" value="ECO:0007669"/>
    <property type="project" value="UniProtKB-SubCell"/>
</dbReference>
<evidence type="ECO:0000256" key="3">
    <source>
        <dbReference type="ARBA" id="ARBA00018484"/>
    </source>
</evidence>
<dbReference type="Gene3D" id="1.10.287.500">
    <property type="entry name" value="Helix hairpin bin"/>
    <property type="match status" value="2"/>
</dbReference>
<evidence type="ECO:0000256" key="8">
    <source>
        <dbReference type="ARBA" id="ARBA00022912"/>
    </source>
</evidence>
<feature type="compositionally biased region" description="Acidic residues" evidence="10">
    <location>
        <begin position="198"/>
        <end position="209"/>
    </location>
</feature>
<evidence type="ECO:0000313" key="12">
    <source>
        <dbReference type="Proteomes" id="UP000198461"/>
    </source>
</evidence>
<evidence type="ECO:0000256" key="7">
    <source>
        <dbReference type="ARBA" id="ARBA00022801"/>
    </source>
</evidence>
<dbReference type="GO" id="GO:0004721">
    <property type="term" value="F:phosphoprotein phosphatase activity"/>
    <property type="evidence" value="ECO:0007669"/>
    <property type="project" value="UniProtKB-KW"/>
</dbReference>
<dbReference type="Proteomes" id="UP000198461">
    <property type="component" value="Unassembled WGS sequence"/>
</dbReference>
<dbReference type="STRING" id="364032.SAMN05443662_1116"/>
<evidence type="ECO:0000256" key="2">
    <source>
        <dbReference type="ARBA" id="ARBA00005908"/>
    </source>
</evidence>
<dbReference type="GO" id="GO:0009288">
    <property type="term" value="C:bacterial-type flagellum"/>
    <property type="evidence" value="ECO:0007669"/>
    <property type="project" value="InterPro"/>
</dbReference>
<dbReference type="OrthoDB" id="9773007at2"/>
<dbReference type="RefSeq" id="WP_074201378.1">
    <property type="nucleotide sequence ID" value="NZ_FSRE01000002.1"/>
</dbReference>
<keyword evidence="5" id="KW-0145">Chemotaxis</keyword>
<dbReference type="PANTHER" id="PTHR43693">
    <property type="entry name" value="PROTEIN PHOSPHATASE CHEZ"/>
    <property type="match status" value="1"/>
</dbReference>
<comment type="similarity">
    <text evidence="2">Belongs to the CheZ family.</text>
</comment>
<dbReference type="Pfam" id="PF04344">
    <property type="entry name" value="CheZ"/>
    <property type="match status" value="1"/>
</dbReference>
<evidence type="ECO:0000256" key="1">
    <source>
        <dbReference type="ARBA" id="ARBA00004496"/>
    </source>
</evidence>
<evidence type="ECO:0000256" key="9">
    <source>
        <dbReference type="ARBA" id="ARBA00029599"/>
    </source>
</evidence>
<proteinExistence type="inferred from homology"/>
<organism evidence="11 12">
    <name type="scientific">Sulfurivirga caldicuralii</name>
    <dbReference type="NCBI Taxonomy" id="364032"/>
    <lineage>
        <taxon>Bacteria</taxon>
        <taxon>Pseudomonadati</taxon>
        <taxon>Pseudomonadota</taxon>
        <taxon>Gammaproteobacteria</taxon>
        <taxon>Thiotrichales</taxon>
        <taxon>Piscirickettsiaceae</taxon>
        <taxon>Sulfurivirga</taxon>
    </lineage>
</organism>
<dbReference type="EMBL" id="FSRE01000002">
    <property type="protein sequence ID" value="SIN95763.1"/>
    <property type="molecule type" value="Genomic_DNA"/>
</dbReference>
<keyword evidence="12" id="KW-1185">Reference proteome</keyword>
<dbReference type="GO" id="GO:0006935">
    <property type="term" value="P:chemotaxis"/>
    <property type="evidence" value="ECO:0007669"/>
    <property type="project" value="UniProtKB-KW"/>
</dbReference>
<keyword evidence="7" id="KW-0378">Hydrolase</keyword>
<sequence length="209" mass="23260">MDTKLTAKMKDRLNQLCKAVAANDMEQIEHHLDWLTVLHEIKVAEQLKDLKQMLDVAGSEDEQGNIIEASAQLSDAAERLKYILEETEKSANTSLDIADELSEGLHTLLEKADSDEDRALIQIMLKRTQDLVMAQEYQDLTGQILKRMIPALAEMNQILDTLVKATGTEKPSRNEDIMKGVGPNVTAKSKQDSVSSQDEVDDLLDSLGI</sequence>
<keyword evidence="8" id="KW-0904">Protein phosphatase</keyword>
<evidence type="ECO:0000313" key="11">
    <source>
        <dbReference type="EMBL" id="SIN95763.1"/>
    </source>
</evidence>
<evidence type="ECO:0000256" key="6">
    <source>
        <dbReference type="ARBA" id="ARBA00022779"/>
    </source>
</evidence>
<feature type="region of interest" description="Disordered" evidence="10">
    <location>
        <begin position="167"/>
        <end position="209"/>
    </location>
</feature>
<evidence type="ECO:0000256" key="5">
    <source>
        <dbReference type="ARBA" id="ARBA00022500"/>
    </source>
</evidence>
<dbReference type="InterPro" id="IPR007439">
    <property type="entry name" value="Chemotax_Pase_CheZ"/>
</dbReference>
<accession>A0A1N6FKD2</accession>
<dbReference type="InterPro" id="IPR050992">
    <property type="entry name" value="CheZ_family_phosphatases"/>
</dbReference>
<keyword evidence="6" id="KW-0283">Flagellar rotation</keyword>
<protein>
    <recommendedName>
        <fullName evidence="3">Protein phosphatase CheZ</fullName>
    </recommendedName>
    <alternativeName>
        <fullName evidence="9">Chemotaxis protein CheZ</fullName>
    </alternativeName>
</protein>
<evidence type="ECO:0000256" key="10">
    <source>
        <dbReference type="SAM" id="MobiDB-lite"/>
    </source>
</evidence>
<dbReference type="PANTHER" id="PTHR43693:SF1">
    <property type="entry name" value="PROTEIN PHOSPHATASE CHEZ"/>
    <property type="match status" value="1"/>
</dbReference>
<evidence type="ECO:0000256" key="4">
    <source>
        <dbReference type="ARBA" id="ARBA00022490"/>
    </source>
</evidence>
<keyword evidence="4" id="KW-0963">Cytoplasm</keyword>
<dbReference type="SUPFAM" id="SSF75708">
    <property type="entry name" value="Chemotaxis phosphatase CheZ"/>
    <property type="match status" value="1"/>
</dbReference>
<name>A0A1N6FKD2_9GAMM</name>
<dbReference type="AlphaFoldDB" id="A0A1N6FKD2"/>